<keyword evidence="3 9" id="KW-0813">Transport</keyword>
<evidence type="ECO:0000256" key="7">
    <source>
        <dbReference type="ARBA" id="ARBA00023128"/>
    </source>
</evidence>
<evidence type="ECO:0000256" key="1">
    <source>
        <dbReference type="ARBA" id="ARBA00004448"/>
    </source>
</evidence>
<accession>A0ABN8NZ30</accession>
<evidence type="ECO:0000313" key="10">
    <source>
        <dbReference type="EMBL" id="CAH3126232.1"/>
    </source>
</evidence>
<dbReference type="Proteomes" id="UP001159405">
    <property type="component" value="Unassembled WGS sequence"/>
</dbReference>
<keyword evidence="4" id="KW-0812">Transmembrane</keyword>
<dbReference type="EMBL" id="CALNXK010000042">
    <property type="protein sequence ID" value="CAH3126232.1"/>
    <property type="molecule type" value="Genomic_DNA"/>
</dbReference>
<keyword evidence="7 9" id="KW-0496">Mitochondrion</keyword>
<keyword evidence="6" id="KW-1133">Transmembrane helix</keyword>
<keyword evidence="11" id="KW-1185">Reference proteome</keyword>
<reference evidence="10 11" key="1">
    <citation type="submission" date="2022-05" db="EMBL/GenBank/DDBJ databases">
        <authorList>
            <consortium name="Genoscope - CEA"/>
            <person name="William W."/>
        </authorList>
    </citation>
    <scope>NUCLEOTIDE SEQUENCE [LARGE SCALE GENOMIC DNA]</scope>
</reference>
<comment type="subcellular location">
    <subcellularLocation>
        <location evidence="1 9">Mitochondrion inner membrane</location>
        <topology evidence="1 9">Multi-pass membrane protein</topology>
    </subcellularLocation>
</comment>
<dbReference type="InterPro" id="IPR005336">
    <property type="entry name" value="MPC"/>
</dbReference>
<evidence type="ECO:0000256" key="6">
    <source>
        <dbReference type="ARBA" id="ARBA00022989"/>
    </source>
</evidence>
<dbReference type="PANTHER" id="PTHR14154">
    <property type="entry name" value="UPF0041 BRAIN PROTEIN 44-RELATED"/>
    <property type="match status" value="1"/>
</dbReference>
<comment type="function">
    <text evidence="9">Mediates the uptake of pyruvate into mitochondria.</text>
</comment>
<evidence type="ECO:0000256" key="3">
    <source>
        <dbReference type="ARBA" id="ARBA00022448"/>
    </source>
</evidence>
<organism evidence="10 11">
    <name type="scientific">Porites lobata</name>
    <dbReference type="NCBI Taxonomy" id="104759"/>
    <lineage>
        <taxon>Eukaryota</taxon>
        <taxon>Metazoa</taxon>
        <taxon>Cnidaria</taxon>
        <taxon>Anthozoa</taxon>
        <taxon>Hexacorallia</taxon>
        <taxon>Scleractinia</taxon>
        <taxon>Fungiina</taxon>
        <taxon>Poritidae</taxon>
        <taxon>Porites</taxon>
    </lineage>
</organism>
<keyword evidence="5 9" id="KW-0999">Mitochondrion inner membrane</keyword>
<keyword evidence="8" id="KW-0472">Membrane</keyword>
<evidence type="ECO:0000256" key="2">
    <source>
        <dbReference type="ARBA" id="ARBA00006416"/>
    </source>
</evidence>
<evidence type="ECO:0000313" key="11">
    <source>
        <dbReference type="Proteomes" id="UP001159405"/>
    </source>
</evidence>
<proteinExistence type="inferred from homology"/>
<protein>
    <recommendedName>
        <fullName evidence="9">Mitochondrial pyruvate carrier</fullName>
    </recommendedName>
</protein>
<comment type="similarity">
    <text evidence="2 9">Belongs to the mitochondrial pyruvate carrier (MPC) (TC 2.A.105) family.</text>
</comment>
<evidence type="ECO:0000256" key="8">
    <source>
        <dbReference type="ARBA" id="ARBA00023136"/>
    </source>
</evidence>
<comment type="caution">
    <text evidence="10">The sequence shown here is derived from an EMBL/GenBank/DDBJ whole genome shotgun (WGS) entry which is preliminary data.</text>
</comment>
<evidence type="ECO:0000256" key="9">
    <source>
        <dbReference type="RuleBase" id="RU363100"/>
    </source>
</evidence>
<sequence length="158" mass="17721">MGPSRSVAECAPSYYLIEVLPVQLSSFFRKFLYTMNAGRVIWTRFLGQIEGALPRKLVPFWKAPAGPQTIFFWAPAFKWGLVFAGIADLARPADKLSPSQSTALAATGLIWARYSLVIIPKNWLLFSVNIGLGLTGINQLCRIAYYRYSQAQLEEEKN</sequence>
<gene>
    <name evidence="10" type="ORF">PLOB_00032265</name>
</gene>
<name>A0ABN8NZ30_9CNID</name>
<evidence type="ECO:0000256" key="5">
    <source>
        <dbReference type="ARBA" id="ARBA00022792"/>
    </source>
</evidence>
<evidence type="ECO:0000256" key="4">
    <source>
        <dbReference type="ARBA" id="ARBA00022692"/>
    </source>
</evidence>
<dbReference type="Pfam" id="PF03650">
    <property type="entry name" value="MPC"/>
    <property type="match status" value="1"/>
</dbReference>